<keyword evidence="3" id="KW-1185">Reference proteome</keyword>
<accession>A0A4R1KV76</accession>
<dbReference type="EMBL" id="SMGJ01000006">
    <property type="protein sequence ID" value="TCK68119.1"/>
    <property type="molecule type" value="Genomic_DNA"/>
</dbReference>
<name>A0A4R1KV76_9PAST</name>
<proteinExistence type="predicted"/>
<protein>
    <submittedName>
        <fullName evidence="2">Uncharacterized protein DUF4376</fullName>
    </submittedName>
</protein>
<feature type="domain" description="DUF4376" evidence="1">
    <location>
        <begin position="80"/>
        <end position="185"/>
    </location>
</feature>
<dbReference type="Proteomes" id="UP000295496">
    <property type="component" value="Unassembled WGS sequence"/>
</dbReference>
<reference evidence="2 3" key="1">
    <citation type="submission" date="2019-03" db="EMBL/GenBank/DDBJ databases">
        <title>Genomic Encyclopedia of Type Strains, Phase IV (KMG-IV): sequencing the most valuable type-strain genomes for metagenomic binning, comparative biology and taxonomic classification.</title>
        <authorList>
            <person name="Goeker M."/>
        </authorList>
    </citation>
    <scope>NUCLEOTIDE SEQUENCE [LARGE SCALE GENOMIC DNA]</scope>
    <source>
        <strain evidence="2 3">DSM 10053</strain>
    </source>
</reference>
<gene>
    <name evidence="2" type="ORF">EV692_1818</name>
</gene>
<organism evidence="2 3">
    <name type="scientific">Lonepinella koalarum</name>
    <dbReference type="NCBI Taxonomy" id="53417"/>
    <lineage>
        <taxon>Bacteria</taxon>
        <taxon>Pseudomonadati</taxon>
        <taxon>Pseudomonadota</taxon>
        <taxon>Gammaproteobacteria</taxon>
        <taxon>Pasteurellales</taxon>
        <taxon>Pasteurellaceae</taxon>
        <taxon>Lonepinella</taxon>
    </lineage>
</organism>
<dbReference type="RefSeq" id="WP_132302408.1">
    <property type="nucleotide sequence ID" value="NZ_CP170642.1"/>
</dbReference>
<evidence type="ECO:0000313" key="3">
    <source>
        <dbReference type="Proteomes" id="UP000295496"/>
    </source>
</evidence>
<dbReference type="Pfam" id="PF14301">
    <property type="entry name" value="DUF4376"/>
    <property type="match status" value="1"/>
</dbReference>
<dbReference type="AlphaFoldDB" id="A0A4R1KV76"/>
<evidence type="ECO:0000259" key="1">
    <source>
        <dbReference type="Pfam" id="PF14301"/>
    </source>
</evidence>
<dbReference type="InterPro" id="IPR025484">
    <property type="entry name" value="DUF4376"/>
</dbReference>
<comment type="caution">
    <text evidence="2">The sequence shown here is derived from an EMBL/GenBank/DDBJ whole genome shotgun (WGS) entry which is preliminary data.</text>
</comment>
<evidence type="ECO:0000313" key="2">
    <source>
        <dbReference type="EMBL" id="TCK68119.1"/>
    </source>
</evidence>
<sequence>MFYIFDLKGNFIASCDFEPNLEDLSERQESAVESQEKFINPVLHEGNILEKGIAPSTYHHWSGTEWILPTEKQAEIKADQQAQMWEQIKQKRYDNGRNGVYVKSVDKWFHTDDISRQQYTFLRTLDNFPTTQWKVMDNSFVALDKTLLDELSLAIFAHEQADFTNAEMHRVAMLQAENPLDYDYSTGWSEIYGN</sequence>